<accession>A0A4Q9FDU9</accession>
<evidence type="ECO:0000256" key="1">
    <source>
        <dbReference type="SAM" id="Phobius"/>
    </source>
</evidence>
<protein>
    <submittedName>
        <fullName evidence="2">Septum formation initiator</fullName>
    </submittedName>
</protein>
<dbReference type="InterPro" id="IPR007060">
    <property type="entry name" value="FtsL/DivIC"/>
</dbReference>
<name>A0A4Q9FDU9_9FLAO</name>
<proteinExistence type="predicted"/>
<dbReference type="EMBL" id="SIRT01000006">
    <property type="protein sequence ID" value="TBN03648.1"/>
    <property type="molecule type" value="Genomic_DNA"/>
</dbReference>
<comment type="caution">
    <text evidence="2">The sequence shown here is derived from an EMBL/GenBank/DDBJ whole genome shotgun (WGS) entry which is preliminary data.</text>
</comment>
<evidence type="ECO:0000313" key="2">
    <source>
        <dbReference type="EMBL" id="TBN03648.1"/>
    </source>
</evidence>
<dbReference type="Pfam" id="PF04977">
    <property type="entry name" value="DivIC"/>
    <property type="match status" value="1"/>
</dbReference>
<feature type="transmembrane region" description="Helical" evidence="1">
    <location>
        <begin position="16"/>
        <end position="32"/>
    </location>
</feature>
<dbReference type="AlphaFoldDB" id="A0A4Q9FDU9"/>
<keyword evidence="1" id="KW-0812">Transmembrane</keyword>
<gene>
    <name evidence="2" type="ORF">EYD45_09015</name>
</gene>
<dbReference type="OrthoDB" id="1467719at2"/>
<keyword evidence="1" id="KW-1133">Transmembrane helix</keyword>
<sequence length="109" mass="13471">MKKFNLNHRFLKPFKNIYILGLVIFAIWMIFLDDNSWFIHNELNTEIKNLKAEKEYYRKGKEKDDKEFKKLSSEQGLEKFAREEYYMKRENEEIFIIEYEDSLKTKDNE</sequence>
<organism evidence="2 3">
    <name type="scientific">Hyunsoonleella flava</name>
    <dbReference type="NCBI Taxonomy" id="2527939"/>
    <lineage>
        <taxon>Bacteria</taxon>
        <taxon>Pseudomonadati</taxon>
        <taxon>Bacteroidota</taxon>
        <taxon>Flavobacteriia</taxon>
        <taxon>Flavobacteriales</taxon>
        <taxon>Flavobacteriaceae</taxon>
    </lineage>
</organism>
<reference evidence="2 3" key="1">
    <citation type="submission" date="2019-02" db="EMBL/GenBank/DDBJ databases">
        <title>Hyunsoonleella sp., isolated from marine sediment.</title>
        <authorList>
            <person name="Liu B.-T."/>
        </authorList>
    </citation>
    <scope>NUCLEOTIDE SEQUENCE [LARGE SCALE GENOMIC DNA]</scope>
    <source>
        <strain evidence="2 3">T58</strain>
    </source>
</reference>
<dbReference type="RefSeq" id="WP_130964216.1">
    <property type="nucleotide sequence ID" value="NZ_SIRT01000006.1"/>
</dbReference>
<keyword evidence="3" id="KW-1185">Reference proteome</keyword>
<evidence type="ECO:0000313" key="3">
    <source>
        <dbReference type="Proteomes" id="UP000291142"/>
    </source>
</evidence>
<dbReference type="Proteomes" id="UP000291142">
    <property type="component" value="Unassembled WGS sequence"/>
</dbReference>
<keyword evidence="1" id="KW-0472">Membrane</keyword>